<comment type="caution">
    <text evidence="1">The sequence shown here is derived from an EMBL/GenBank/DDBJ whole genome shotgun (WGS) entry which is preliminary data.</text>
</comment>
<reference evidence="1" key="1">
    <citation type="submission" date="2022-03" db="EMBL/GenBank/DDBJ databases">
        <authorList>
            <person name="Lindestad O."/>
        </authorList>
    </citation>
    <scope>NUCLEOTIDE SEQUENCE</scope>
</reference>
<accession>A0A8S4QSF0</accession>
<evidence type="ECO:0000313" key="2">
    <source>
        <dbReference type="Proteomes" id="UP000838756"/>
    </source>
</evidence>
<dbReference type="EMBL" id="CAKXAJ010013524">
    <property type="protein sequence ID" value="CAH2215964.1"/>
    <property type="molecule type" value="Genomic_DNA"/>
</dbReference>
<sequence length="84" mass="9609">MDVGADVFWSGDRAVWGDLQTVGQMPLKEGSWKRLDEKGVDRVFNRDCTLGKTYGSLHTDDDDVDGKVLMCSFWQRPRFLSPRL</sequence>
<dbReference type="Proteomes" id="UP000838756">
    <property type="component" value="Unassembled WGS sequence"/>
</dbReference>
<gene>
    <name evidence="1" type="primary">jg4996</name>
    <name evidence="1" type="ORF">PAEG_LOCUS4043</name>
</gene>
<dbReference type="AlphaFoldDB" id="A0A8S4QSF0"/>
<proteinExistence type="predicted"/>
<keyword evidence="2" id="KW-1185">Reference proteome</keyword>
<name>A0A8S4QSF0_9NEOP</name>
<evidence type="ECO:0000313" key="1">
    <source>
        <dbReference type="EMBL" id="CAH2215964.1"/>
    </source>
</evidence>
<organism evidence="1 2">
    <name type="scientific">Pararge aegeria aegeria</name>
    <dbReference type="NCBI Taxonomy" id="348720"/>
    <lineage>
        <taxon>Eukaryota</taxon>
        <taxon>Metazoa</taxon>
        <taxon>Ecdysozoa</taxon>
        <taxon>Arthropoda</taxon>
        <taxon>Hexapoda</taxon>
        <taxon>Insecta</taxon>
        <taxon>Pterygota</taxon>
        <taxon>Neoptera</taxon>
        <taxon>Endopterygota</taxon>
        <taxon>Lepidoptera</taxon>
        <taxon>Glossata</taxon>
        <taxon>Ditrysia</taxon>
        <taxon>Papilionoidea</taxon>
        <taxon>Nymphalidae</taxon>
        <taxon>Satyrinae</taxon>
        <taxon>Satyrini</taxon>
        <taxon>Parargina</taxon>
        <taxon>Pararge</taxon>
    </lineage>
</organism>
<protein>
    <submittedName>
        <fullName evidence="1">Jg4996 protein</fullName>
    </submittedName>
</protein>